<dbReference type="InterPro" id="IPR018488">
    <property type="entry name" value="cNMP-bd_CS"/>
</dbReference>
<evidence type="ECO:0000313" key="6">
    <source>
        <dbReference type="EMBL" id="OGI59263.1"/>
    </source>
</evidence>
<dbReference type="GO" id="GO:0005829">
    <property type="term" value="C:cytosol"/>
    <property type="evidence" value="ECO:0007669"/>
    <property type="project" value="TreeGrafter"/>
</dbReference>
<dbReference type="GO" id="GO:0003700">
    <property type="term" value="F:DNA-binding transcription factor activity"/>
    <property type="evidence" value="ECO:0007669"/>
    <property type="project" value="InterPro"/>
</dbReference>
<dbReference type="PANTHER" id="PTHR24567:SF68">
    <property type="entry name" value="DNA-BINDING TRANSCRIPTIONAL DUAL REGULATOR CRP"/>
    <property type="match status" value="1"/>
</dbReference>
<dbReference type="SUPFAM" id="SSF51206">
    <property type="entry name" value="cAMP-binding domain-like"/>
    <property type="match status" value="1"/>
</dbReference>
<gene>
    <name evidence="6" type="ORF">A2V58_05650</name>
</gene>
<organism evidence="6 7">
    <name type="scientific">Candidatus Muproteobacteria bacterium RBG_19FT_COMBO_61_10</name>
    <dbReference type="NCBI Taxonomy" id="1817761"/>
    <lineage>
        <taxon>Bacteria</taxon>
        <taxon>Pseudomonadati</taxon>
        <taxon>Pseudomonadota</taxon>
        <taxon>Candidatus Muproteobacteria</taxon>
    </lineage>
</organism>
<keyword evidence="1" id="KW-0805">Transcription regulation</keyword>
<dbReference type="GO" id="GO:0003677">
    <property type="term" value="F:DNA binding"/>
    <property type="evidence" value="ECO:0007669"/>
    <property type="project" value="UniProtKB-KW"/>
</dbReference>
<dbReference type="AlphaFoldDB" id="A0A1F6UPG9"/>
<evidence type="ECO:0000256" key="3">
    <source>
        <dbReference type="ARBA" id="ARBA00023163"/>
    </source>
</evidence>
<sequence length="167" mass="18369">LYGKVKVYVSDEEGGEAILNIQGAGEYFGEMALLDEAPRSASVMTMESTRVAIMTKSAFKDCIAAHPDIAYNLIRALTQRVRGLSGSVRNLALLDVYGRVARTLIDLAQPADQHLVITQKLTHQNIADMVGASREMVSRILKDLSNKGYIKVERRCITLFEKLAGGR</sequence>
<dbReference type="Gene3D" id="2.60.120.10">
    <property type="entry name" value="Jelly Rolls"/>
    <property type="match status" value="1"/>
</dbReference>
<dbReference type="InterPro" id="IPR018335">
    <property type="entry name" value="Tscrpt_reg_HTH_Crp-type_CS"/>
</dbReference>
<feature type="non-terminal residue" evidence="6">
    <location>
        <position position="1"/>
    </location>
</feature>
<dbReference type="PRINTS" id="PR00034">
    <property type="entry name" value="HTHCRP"/>
</dbReference>
<dbReference type="CDD" id="cd00092">
    <property type="entry name" value="HTH_CRP"/>
    <property type="match status" value="1"/>
</dbReference>
<dbReference type="InterPro" id="IPR050397">
    <property type="entry name" value="Env_Response_Regulators"/>
</dbReference>
<dbReference type="PROSITE" id="PS00042">
    <property type="entry name" value="HTH_CRP_1"/>
    <property type="match status" value="1"/>
</dbReference>
<dbReference type="Pfam" id="PF13545">
    <property type="entry name" value="HTH_Crp_2"/>
    <property type="match status" value="1"/>
</dbReference>
<accession>A0A1F6UPG9</accession>
<dbReference type="InterPro" id="IPR000595">
    <property type="entry name" value="cNMP-bd_dom"/>
</dbReference>
<proteinExistence type="predicted"/>
<dbReference type="CDD" id="cd00038">
    <property type="entry name" value="CAP_ED"/>
    <property type="match status" value="1"/>
</dbReference>
<feature type="domain" description="HTH crp-type" evidence="5">
    <location>
        <begin position="94"/>
        <end position="163"/>
    </location>
</feature>
<keyword evidence="3" id="KW-0804">Transcription</keyword>
<dbReference type="InterPro" id="IPR018490">
    <property type="entry name" value="cNMP-bd_dom_sf"/>
</dbReference>
<evidence type="ECO:0000259" key="5">
    <source>
        <dbReference type="PROSITE" id="PS51063"/>
    </source>
</evidence>
<protein>
    <submittedName>
        <fullName evidence="6">Crp/Fnr family transcriptional regulator</fullName>
    </submittedName>
</protein>
<reference evidence="6 7" key="1">
    <citation type="journal article" date="2016" name="Nat. Commun.">
        <title>Thousands of microbial genomes shed light on interconnected biogeochemical processes in an aquifer system.</title>
        <authorList>
            <person name="Anantharaman K."/>
            <person name="Brown C.T."/>
            <person name="Hug L.A."/>
            <person name="Sharon I."/>
            <person name="Castelle C.J."/>
            <person name="Probst A.J."/>
            <person name="Thomas B.C."/>
            <person name="Singh A."/>
            <person name="Wilkins M.J."/>
            <person name="Karaoz U."/>
            <person name="Brodie E.L."/>
            <person name="Williams K.H."/>
            <person name="Hubbard S.S."/>
            <person name="Banfield J.F."/>
        </authorList>
    </citation>
    <scope>NUCLEOTIDE SEQUENCE [LARGE SCALE GENOMIC DNA]</scope>
</reference>
<dbReference type="Gene3D" id="1.10.10.10">
    <property type="entry name" value="Winged helix-like DNA-binding domain superfamily/Winged helix DNA-binding domain"/>
    <property type="match status" value="1"/>
</dbReference>
<dbReference type="PROSITE" id="PS51063">
    <property type="entry name" value="HTH_CRP_2"/>
    <property type="match status" value="1"/>
</dbReference>
<dbReference type="Pfam" id="PF00027">
    <property type="entry name" value="cNMP_binding"/>
    <property type="match status" value="1"/>
</dbReference>
<dbReference type="EMBL" id="MFSV01000001">
    <property type="protein sequence ID" value="OGI59263.1"/>
    <property type="molecule type" value="Genomic_DNA"/>
</dbReference>
<dbReference type="InterPro" id="IPR014710">
    <property type="entry name" value="RmlC-like_jellyroll"/>
</dbReference>
<dbReference type="PANTHER" id="PTHR24567">
    <property type="entry name" value="CRP FAMILY TRANSCRIPTIONAL REGULATORY PROTEIN"/>
    <property type="match status" value="1"/>
</dbReference>
<dbReference type="PROSITE" id="PS00889">
    <property type="entry name" value="CNMP_BINDING_2"/>
    <property type="match status" value="1"/>
</dbReference>
<dbReference type="InterPro" id="IPR012318">
    <property type="entry name" value="HTH_CRP"/>
</dbReference>
<evidence type="ECO:0000313" key="7">
    <source>
        <dbReference type="Proteomes" id="UP000177950"/>
    </source>
</evidence>
<dbReference type="SMART" id="SM00419">
    <property type="entry name" value="HTH_CRP"/>
    <property type="match status" value="1"/>
</dbReference>
<feature type="domain" description="Cyclic nucleotide-binding" evidence="4">
    <location>
        <begin position="1"/>
        <end position="80"/>
    </location>
</feature>
<dbReference type="PROSITE" id="PS50042">
    <property type="entry name" value="CNMP_BINDING_3"/>
    <property type="match status" value="1"/>
</dbReference>
<dbReference type="InterPro" id="IPR036390">
    <property type="entry name" value="WH_DNA-bd_sf"/>
</dbReference>
<evidence type="ECO:0000256" key="2">
    <source>
        <dbReference type="ARBA" id="ARBA00023125"/>
    </source>
</evidence>
<dbReference type="InterPro" id="IPR036388">
    <property type="entry name" value="WH-like_DNA-bd_sf"/>
</dbReference>
<comment type="caution">
    <text evidence="6">The sequence shown here is derived from an EMBL/GenBank/DDBJ whole genome shotgun (WGS) entry which is preliminary data.</text>
</comment>
<dbReference type="SUPFAM" id="SSF46785">
    <property type="entry name" value="Winged helix' DNA-binding domain"/>
    <property type="match status" value="1"/>
</dbReference>
<name>A0A1F6UPG9_9PROT</name>
<keyword evidence="2" id="KW-0238">DNA-binding</keyword>
<dbReference type="Proteomes" id="UP000177950">
    <property type="component" value="Unassembled WGS sequence"/>
</dbReference>
<evidence type="ECO:0000259" key="4">
    <source>
        <dbReference type="PROSITE" id="PS50042"/>
    </source>
</evidence>
<evidence type="ECO:0000256" key="1">
    <source>
        <dbReference type="ARBA" id="ARBA00023015"/>
    </source>
</evidence>